<name>A0A5J4NDX8_9TREM</name>
<dbReference type="Gene3D" id="2.40.70.10">
    <property type="entry name" value="Acid Proteases"/>
    <property type="match status" value="1"/>
</dbReference>
<dbReference type="SUPFAM" id="SSF50630">
    <property type="entry name" value="Acid proteases"/>
    <property type="match status" value="1"/>
</dbReference>
<dbReference type="EMBL" id="QNGE01003622">
    <property type="protein sequence ID" value="KAA3673814.1"/>
    <property type="molecule type" value="Genomic_DNA"/>
</dbReference>
<evidence type="ECO:0000313" key="3">
    <source>
        <dbReference type="EMBL" id="KAA3673816.1"/>
    </source>
</evidence>
<dbReference type="GO" id="GO:0003676">
    <property type="term" value="F:nucleic acid binding"/>
    <property type="evidence" value="ECO:0007669"/>
    <property type="project" value="InterPro"/>
</dbReference>
<feature type="non-terminal residue" evidence="3">
    <location>
        <position position="1"/>
    </location>
</feature>
<dbReference type="InterPro" id="IPR021109">
    <property type="entry name" value="Peptidase_aspartic_dom_sf"/>
</dbReference>
<dbReference type="PROSITE" id="PS00141">
    <property type="entry name" value="ASP_PROTEASE"/>
    <property type="match status" value="1"/>
</dbReference>
<dbReference type="InterPro" id="IPR036875">
    <property type="entry name" value="Znf_CCHC_sf"/>
</dbReference>
<sequence>PDSNLAATIPKCFFSEYNKNSRSKCPAREALCRNCNKVGHFQRVCKSNQSDKRVVSCTKPQLSTVCTAAFPTSLSKAVVQITVNGISLNAIIDTGSSDSYICSDIAYKHCWHIYPSNFAISLAYTTYTSVTQGHCLVTVDYRGNRYSSVKLSLLPNLCSDVLLGHDFVKQHQHILISFDGSKPPFSLCSLTAACSWRKRQQTCCASPTLYPPISLYLVDLSRQQ</sequence>
<keyword evidence="4" id="KW-1185">Reference proteome</keyword>
<accession>A0A5J4NDX8</accession>
<dbReference type="EMBL" id="QNGE01003622">
    <property type="protein sequence ID" value="KAA3673816.1"/>
    <property type="molecule type" value="Genomic_DNA"/>
</dbReference>
<dbReference type="GO" id="GO:0006508">
    <property type="term" value="P:proteolysis"/>
    <property type="evidence" value="ECO:0007669"/>
    <property type="project" value="InterPro"/>
</dbReference>
<feature type="domain" description="CCHC-type" evidence="1">
    <location>
        <begin position="31"/>
        <end position="47"/>
    </location>
</feature>
<dbReference type="Pfam" id="PF13975">
    <property type="entry name" value="gag-asp_proteas"/>
    <property type="match status" value="1"/>
</dbReference>
<dbReference type="SUPFAM" id="SSF57756">
    <property type="entry name" value="Retrovirus zinc finger-like domains"/>
    <property type="match status" value="1"/>
</dbReference>
<organism evidence="3 4">
    <name type="scientific">Paragonimus westermani</name>
    <dbReference type="NCBI Taxonomy" id="34504"/>
    <lineage>
        <taxon>Eukaryota</taxon>
        <taxon>Metazoa</taxon>
        <taxon>Spiralia</taxon>
        <taxon>Lophotrochozoa</taxon>
        <taxon>Platyhelminthes</taxon>
        <taxon>Trematoda</taxon>
        <taxon>Digenea</taxon>
        <taxon>Plagiorchiida</taxon>
        <taxon>Troglotremata</taxon>
        <taxon>Troglotrematidae</taxon>
        <taxon>Paragonimus</taxon>
    </lineage>
</organism>
<proteinExistence type="predicted"/>
<comment type="caution">
    <text evidence="3">The sequence shown here is derived from an EMBL/GenBank/DDBJ whole genome shotgun (WGS) entry which is preliminary data.</text>
</comment>
<reference evidence="3 4" key="1">
    <citation type="journal article" date="2019" name="Gigascience">
        <title>Whole-genome sequence of the oriental lung fluke Paragonimus westermani.</title>
        <authorList>
            <person name="Oey H."/>
            <person name="Zakrzewski M."/>
            <person name="Narain K."/>
            <person name="Devi K.R."/>
            <person name="Agatsuma T."/>
            <person name="Nawaratna S."/>
            <person name="Gobert G.N."/>
            <person name="Jones M.K."/>
            <person name="Ragan M.A."/>
            <person name="McManus D.P."/>
            <person name="Krause L."/>
        </authorList>
    </citation>
    <scope>NUCLEOTIDE SEQUENCE [LARGE SCALE GENOMIC DNA]</scope>
    <source>
        <strain evidence="3 4">IND2009</strain>
    </source>
</reference>
<protein>
    <recommendedName>
        <fullName evidence="1">CCHC-type domain-containing protein</fullName>
    </recommendedName>
</protein>
<dbReference type="GO" id="GO:0008270">
    <property type="term" value="F:zinc ion binding"/>
    <property type="evidence" value="ECO:0007669"/>
    <property type="project" value="InterPro"/>
</dbReference>
<dbReference type="SMART" id="SM00343">
    <property type="entry name" value="ZnF_C2HC"/>
    <property type="match status" value="1"/>
</dbReference>
<dbReference type="InterPro" id="IPR001969">
    <property type="entry name" value="Aspartic_peptidase_AS"/>
</dbReference>
<dbReference type="GO" id="GO:0004190">
    <property type="term" value="F:aspartic-type endopeptidase activity"/>
    <property type="evidence" value="ECO:0007669"/>
    <property type="project" value="InterPro"/>
</dbReference>
<evidence type="ECO:0000313" key="4">
    <source>
        <dbReference type="Proteomes" id="UP000324629"/>
    </source>
</evidence>
<dbReference type="CDD" id="cd00303">
    <property type="entry name" value="retropepsin_like"/>
    <property type="match status" value="1"/>
</dbReference>
<evidence type="ECO:0000259" key="1">
    <source>
        <dbReference type="SMART" id="SM00343"/>
    </source>
</evidence>
<dbReference type="AlphaFoldDB" id="A0A5J4NDX8"/>
<gene>
    <name evidence="2" type="ORF">DEA37_0014462</name>
    <name evidence="3" type="ORF">DEA37_0014465</name>
</gene>
<dbReference type="InterPro" id="IPR001878">
    <property type="entry name" value="Znf_CCHC"/>
</dbReference>
<dbReference type="Proteomes" id="UP000324629">
    <property type="component" value="Unassembled WGS sequence"/>
</dbReference>
<evidence type="ECO:0000313" key="2">
    <source>
        <dbReference type="EMBL" id="KAA3673814.1"/>
    </source>
</evidence>